<dbReference type="InterPro" id="IPR025285">
    <property type="entry name" value="DUF4145"/>
</dbReference>
<protein>
    <recommendedName>
        <fullName evidence="1">DUF4145 domain-containing protein</fullName>
    </recommendedName>
</protein>
<dbReference type="EMBL" id="CAMXCS010000001">
    <property type="protein sequence ID" value="CAI3934063.1"/>
    <property type="molecule type" value="Genomic_DNA"/>
</dbReference>
<comment type="caution">
    <text evidence="2">The sequence shown here is derived from an EMBL/GenBank/DDBJ whole genome shotgun (WGS) entry which is preliminary data.</text>
</comment>
<name>A0A9W4TM35_9PROT</name>
<sequence>MVVSVNGQDRWTCPYCNYLNSLGDNCKIISGVFDEHTNSFTGNPSDIIYNKHQDQLNLKTAFIVCLNPECREYIFMFSLSLHNSSDFIHKWDSLPEGLNTAKIFPDYIPKAILEDYKEACLIKDKSPKASATLSRRCLQGIIRDFWKVKPDTLYKEINQIKDKIGSDLYDAIDAIRQIWNIGAHMEKDINVIIDVDPNEAQILIELIEMLIEEWYIKDHERKERLARITAIGVEKKALKGSK</sequence>
<dbReference type="Proteomes" id="UP001154259">
    <property type="component" value="Unassembled WGS sequence"/>
</dbReference>
<dbReference type="Proteomes" id="UP001154255">
    <property type="component" value="Unassembled WGS sequence"/>
</dbReference>
<dbReference type="RefSeq" id="WP_271789139.1">
    <property type="nucleotide sequence ID" value="NZ_CAMXCM010000001.1"/>
</dbReference>
<evidence type="ECO:0000313" key="3">
    <source>
        <dbReference type="EMBL" id="CAI3934063.1"/>
    </source>
</evidence>
<reference evidence="2" key="1">
    <citation type="submission" date="2022-10" db="EMBL/GenBank/DDBJ databases">
        <authorList>
            <person name="Botero Cardona J."/>
        </authorList>
    </citation>
    <scope>NUCLEOTIDE SEQUENCE</scope>
    <source>
        <strain evidence="2">LMG 31819</strain>
        <strain evidence="3">R-53529</strain>
    </source>
</reference>
<dbReference type="EMBL" id="CAMXCM010000001">
    <property type="protein sequence ID" value="CAI3926912.1"/>
    <property type="molecule type" value="Genomic_DNA"/>
</dbReference>
<evidence type="ECO:0000259" key="1">
    <source>
        <dbReference type="Pfam" id="PF13643"/>
    </source>
</evidence>
<dbReference type="Pfam" id="PF13643">
    <property type="entry name" value="DUF4145"/>
    <property type="match status" value="1"/>
</dbReference>
<evidence type="ECO:0000313" key="2">
    <source>
        <dbReference type="EMBL" id="CAI3926912.1"/>
    </source>
</evidence>
<organism evidence="2 4">
    <name type="scientific">Commensalibacter communis</name>
    <dbReference type="NCBI Taxonomy" id="2972786"/>
    <lineage>
        <taxon>Bacteria</taxon>
        <taxon>Pseudomonadati</taxon>
        <taxon>Pseudomonadota</taxon>
        <taxon>Alphaproteobacteria</taxon>
        <taxon>Acetobacterales</taxon>
        <taxon>Acetobacteraceae</taxon>
    </lineage>
</organism>
<evidence type="ECO:0000313" key="5">
    <source>
        <dbReference type="Proteomes" id="UP001154259"/>
    </source>
</evidence>
<keyword evidence="5" id="KW-1185">Reference proteome</keyword>
<proteinExistence type="predicted"/>
<accession>A0A9W4TM35</accession>
<feature type="domain" description="DUF4145" evidence="1">
    <location>
        <begin position="117"/>
        <end position="189"/>
    </location>
</feature>
<evidence type="ECO:0000313" key="4">
    <source>
        <dbReference type="Proteomes" id="UP001154255"/>
    </source>
</evidence>
<dbReference type="AlphaFoldDB" id="A0A9W4TM35"/>
<gene>
    <name evidence="3" type="ORF">R53529_LOCUS703</name>
    <name evidence="2" type="ORF">R53530_LOCUS398</name>
</gene>